<evidence type="ECO:0000256" key="1">
    <source>
        <dbReference type="ARBA" id="ARBA00022884"/>
    </source>
</evidence>
<evidence type="ECO:0000313" key="6">
    <source>
        <dbReference type="Proteomes" id="UP000801492"/>
    </source>
</evidence>
<protein>
    <recommendedName>
        <fullName evidence="4">RRM domain-containing protein</fullName>
    </recommendedName>
</protein>
<dbReference type="EMBL" id="VTPC01000503">
    <property type="protein sequence ID" value="KAF2905564.1"/>
    <property type="molecule type" value="Genomic_DNA"/>
</dbReference>
<evidence type="ECO:0000256" key="2">
    <source>
        <dbReference type="PROSITE-ProRule" id="PRU00176"/>
    </source>
</evidence>
<dbReference type="Gene3D" id="3.30.70.330">
    <property type="match status" value="1"/>
</dbReference>
<dbReference type="InterPro" id="IPR035979">
    <property type="entry name" value="RBD_domain_sf"/>
</dbReference>
<dbReference type="SMART" id="SM00360">
    <property type="entry name" value="RRM"/>
    <property type="match status" value="1"/>
</dbReference>
<evidence type="ECO:0000256" key="3">
    <source>
        <dbReference type="SAM" id="MobiDB-lite"/>
    </source>
</evidence>
<dbReference type="OrthoDB" id="6730379at2759"/>
<evidence type="ECO:0000259" key="4">
    <source>
        <dbReference type="PROSITE" id="PS50102"/>
    </source>
</evidence>
<proteinExistence type="predicted"/>
<dbReference type="PANTHER" id="PTHR21245">
    <property type="entry name" value="HETEROGENEOUS NUCLEAR RIBONUCLEOPROTEIN"/>
    <property type="match status" value="1"/>
</dbReference>
<sequence>MSIYISFICETYIIVSFYRYQLLKLIQKHGAIEKFDLLFHRTGPLAGQPRGYAFVTFVNKEDASLAKIHLHNKQVGTKNIIVTWAHSMSGEEQGKPKSEINIPALAMSKAETKVNRESQIEAIEAKLKLMERKDTQDFEINKTVAAEPSVITMFQNKKNEITTSSNSSSIRQKVNTKRNDRRPAPYNKYKK</sequence>
<evidence type="ECO:0000313" key="5">
    <source>
        <dbReference type="EMBL" id="KAF2905564.1"/>
    </source>
</evidence>
<name>A0A8K0GMG7_IGNLU</name>
<organism evidence="5 6">
    <name type="scientific">Ignelater luminosus</name>
    <name type="common">Cucubano</name>
    <name type="synonym">Pyrophorus luminosus</name>
    <dbReference type="NCBI Taxonomy" id="2038154"/>
    <lineage>
        <taxon>Eukaryota</taxon>
        <taxon>Metazoa</taxon>
        <taxon>Ecdysozoa</taxon>
        <taxon>Arthropoda</taxon>
        <taxon>Hexapoda</taxon>
        <taxon>Insecta</taxon>
        <taxon>Pterygota</taxon>
        <taxon>Neoptera</taxon>
        <taxon>Endopterygota</taxon>
        <taxon>Coleoptera</taxon>
        <taxon>Polyphaga</taxon>
        <taxon>Elateriformia</taxon>
        <taxon>Elateroidea</taxon>
        <taxon>Elateridae</taxon>
        <taxon>Agrypninae</taxon>
        <taxon>Pyrophorini</taxon>
        <taxon>Ignelater</taxon>
    </lineage>
</organism>
<feature type="region of interest" description="Disordered" evidence="3">
    <location>
        <begin position="157"/>
        <end position="191"/>
    </location>
</feature>
<dbReference type="AlphaFoldDB" id="A0A8K0GMG7"/>
<keyword evidence="6" id="KW-1185">Reference proteome</keyword>
<dbReference type="PROSITE" id="PS50102">
    <property type="entry name" value="RRM"/>
    <property type="match status" value="1"/>
</dbReference>
<dbReference type="InterPro" id="IPR012677">
    <property type="entry name" value="Nucleotide-bd_a/b_plait_sf"/>
</dbReference>
<reference evidence="5" key="1">
    <citation type="submission" date="2019-08" db="EMBL/GenBank/DDBJ databases">
        <title>The genome of the North American firefly Photinus pyralis.</title>
        <authorList>
            <consortium name="Photinus pyralis genome working group"/>
            <person name="Fallon T.R."/>
            <person name="Sander Lower S.E."/>
            <person name="Weng J.-K."/>
        </authorList>
    </citation>
    <scope>NUCLEOTIDE SEQUENCE</scope>
    <source>
        <strain evidence="5">TRF0915ILg1</strain>
        <tissue evidence="5">Whole body</tissue>
    </source>
</reference>
<comment type="caution">
    <text evidence="5">The sequence shown here is derived from an EMBL/GenBank/DDBJ whole genome shotgun (WGS) entry which is preliminary data.</text>
</comment>
<dbReference type="SUPFAM" id="SSF54928">
    <property type="entry name" value="RNA-binding domain, RBD"/>
    <property type="match status" value="1"/>
</dbReference>
<dbReference type="InterPro" id="IPR000504">
    <property type="entry name" value="RRM_dom"/>
</dbReference>
<dbReference type="GO" id="GO:0003723">
    <property type="term" value="F:RNA binding"/>
    <property type="evidence" value="ECO:0007669"/>
    <property type="project" value="UniProtKB-UniRule"/>
</dbReference>
<gene>
    <name evidence="5" type="ORF">ILUMI_00612</name>
</gene>
<keyword evidence="1 2" id="KW-0694">RNA-binding</keyword>
<dbReference type="Proteomes" id="UP000801492">
    <property type="component" value="Unassembled WGS sequence"/>
</dbReference>
<accession>A0A8K0GMG7</accession>
<feature type="domain" description="RRM" evidence="4">
    <location>
        <begin position="1"/>
        <end position="87"/>
    </location>
</feature>
<feature type="compositionally biased region" description="Low complexity" evidence="3">
    <location>
        <begin position="161"/>
        <end position="170"/>
    </location>
</feature>
<dbReference type="Pfam" id="PF00076">
    <property type="entry name" value="RRM_1"/>
    <property type="match status" value="1"/>
</dbReference>